<protein>
    <submittedName>
        <fullName evidence="2">Uncharacterized protein</fullName>
    </submittedName>
</protein>
<gene>
    <name evidence="2" type="ORF">KIN20_025055</name>
</gene>
<keyword evidence="1" id="KW-0472">Membrane</keyword>
<dbReference type="Proteomes" id="UP001196413">
    <property type="component" value="Unassembled WGS sequence"/>
</dbReference>
<evidence type="ECO:0000256" key="1">
    <source>
        <dbReference type="SAM" id="Phobius"/>
    </source>
</evidence>
<name>A0AAD5N8U6_PARTN</name>
<dbReference type="AlphaFoldDB" id="A0AAD5N8U6"/>
<keyword evidence="1" id="KW-0812">Transmembrane</keyword>
<evidence type="ECO:0000313" key="3">
    <source>
        <dbReference type="Proteomes" id="UP001196413"/>
    </source>
</evidence>
<organism evidence="2 3">
    <name type="scientific">Parelaphostrongylus tenuis</name>
    <name type="common">Meningeal worm</name>
    <dbReference type="NCBI Taxonomy" id="148309"/>
    <lineage>
        <taxon>Eukaryota</taxon>
        <taxon>Metazoa</taxon>
        <taxon>Ecdysozoa</taxon>
        <taxon>Nematoda</taxon>
        <taxon>Chromadorea</taxon>
        <taxon>Rhabditida</taxon>
        <taxon>Rhabditina</taxon>
        <taxon>Rhabditomorpha</taxon>
        <taxon>Strongyloidea</taxon>
        <taxon>Metastrongylidae</taxon>
        <taxon>Parelaphostrongylus</taxon>
    </lineage>
</organism>
<reference evidence="2" key="1">
    <citation type="submission" date="2021-06" db="EMBL/GenBank/DDBJ databases">
        <title>Parelaphostrongylus tenuis whole genome reference sequence.</title>
        <authorList>
            <person name="Garwood T.J."/>
            <person name="Larsen P.A."/>
            <person name="Fountain-Jones N.M."/>
            <person name="Garbe J.R."/>
            <person name="Macchietto M.G."/>
            <person name="Kania S.A."/>
            <person name="Gerhold R.W."/>
            <person name="Richards J.E."/>
            <person name="Wolf T.M."/>
        </authorList>
    </citation>
    <scope>NUCLEOTIDE SEQUENCE</scope>
    <source>
        <strain evidence="2">MNPRO001-30</strain>
        <tissue evidence="2">Meninges</tissue>
    </source>
</reference>
<keyword evidence="3" id="KW-1185">Reference proteome</keyword>
<dbReference type="EMBL" id="JAHQIW010005084">
    <property type="protein sequence ID" value="KAJ1364867.1"/>
    <property type="molecule type" value="Genomic_DNA"/>
</dbReference>
<proteinExistence type="predicted"/>
<keyword evidence="1" id="KW-1133">Transmembrane helix</keyword>
<sequence>MNTDGSLEQSKMSMVRLPTDNSVISLLATISTVFGCGIVSSGQESSRDFTVTEFTTLPIAMVYSGRLKFTLEFLVL</sequence>
<feature type="transmembrane region" description="Helical" evidence="1">
    <location>
        <begin position="22"/>
        <end position="40"/>
    </location>
</feature>
<evidence type="ECO:0000313" key="2">
    <source>
        <dbReference type="EMBL" id="KAJ1364867.1"/>
    </source>
</evidence>
<comment type="caution">
    <text evidence="2">The sequence shown here is derived from an EMBL/GenBank/DDBJ whole genome shotgun (WGS) entry which is preliminary data.</text>
</comment>
<accession>A0AAD5N8U6</accession>